<organism evidence="2">
    <name type="scientific">Bradyrhizobium septentrionale</name>
    <dbReference type="NCBI Taxonomy" id="1404411"/>
    <lineage>
        <taxon>Bacteria</taxon>
        <taxon>Pseudomonadati</taxon>
        <taxon>Pseudomonadota</taxon>
        <taxon>Alphaproteobacteria</taxon>
        <taxon>Hyphomicrobiales</taxon>
        <taxon>Nitrobacteraceae</taxon>
        <taxon>Bradyrhizobium</taxon>
    </lineage>
</organism>
<comment type="caution">
    <text evidence="2">The sequence shown here is derived from an EMBL/GenBank/DDBJ whole genome shotgun (WGS) entry which is preliminary data.</text>
</comment>
<dbReference type="GO" id="GO:0016787">
    <property type="term" value="F:hydrolase activity"/>
    <property type="evidence" value="ECO:0007669"/>
    <property type="project" value="InterPro"/>
</dbReference>
<dbReference type="EMBL" id="JAAOLE020000001">
    <property type="protein sequence ID" value="NVI44160.1"/>
    <property type="molecule type" value="Genomic_DNA"/>
</dbReference>
<evidence type="ECO:0000259" key="1">
    <source>
        <dbReference type="Pfam" id="PF00149"/>
    </source>
</evidence>
<reference evidence="2" key="1">
    <citation type="submission" date="2020-06" db="EMBL/GenBank/DDBJ databases">
        <title>Whole Genome Sequence of Bradyrhizobium sp. Strain 1S1.</title>
        <authorList>
            <person name="Bromfield E.S.P."/>
            <person name="Cloutier S."/>
        </authorList>
    </citation>
    <scope>NUCLEOTIDE SEQUENCE [LARGE SCALE GENOMIC DNA]</scope>
    <source>
        <strain evidence="2">1S1</strain>
    </source>
</reference>
<dbReference type="Gene3D" id="3.60.21.10">
    <property type="match status" value="1"/>
</dbReference>
<sequence>MSGHDHDHDHHDEEKGVSRRKVLECMTWAGTGVLWTVTGGVPHSLGIVGSAQAAEAATGMTFMQISDSHVGFDKPANPNAIGTLEEAINKVRAMPVKPSFMIHTGDITHLSKASEFDDADRIISQAKLDVHYVPGEHDFIDEEIKLYKERYGRGTKGPGYYSFDAGGVHFIGLVNVVDLKGGGLGNLGNEQLEWLENDLKGRSKSTPIVLFAHIPLWTVYPQWGWGTEDGARALEYVKGFGSVTVLNGHIHQVMQKVEGNVTFHTARSTAFPQPAPGSAPSPGPMKVEDAKLRSMLGVASINFKQNSQPLAIIDTPLQG</sequence>
<name>A0A974A0L9_9BRAD</name>
<dbReference type="SUPFAM" id="SSF56300">
    <property type="entry name" value="Metallo-dependent phosphatases"/>
    <property type="match status" value="1"/>
</dbReference>
<proteinExistence type="predicted"/>
<accession>A0A974A0L9</accession>
<gene>
    <name evidence="2" type="ORF">HAP48_014640</name>
</gene>
<protein>
    <submittedName>
        <fullName evidence="2">Metallophosphoesterase</fullName>
    </submittedName>
</protein>
<dbReference type="PANTHER" id="PTHR43143">
    <property type="entry name" value="METALLOPHOSPHOESTERASE, CALCINEURIN SUPERFAMILY"/>
    <property type="match status" value="1"/>
</dbReference>
<dbReference type="InterPro" id="IPR029052">
    <property type="entry name" value="Metallo-depent_PP-like"/>
</dbReference>
<dbReference type="RefSeq" id="WP_166203714.1">
    <property type="nucleotide sequence ID" value="NZ_CP088285.1"/>
</dbReference>
<evidence type="ECO:0000313" key="2">
    <source>
        <dbReference type="EMBL" id="NVI44160.1"/>
    </source>
</evidence>
<feature type="domain" description="Calcineurin-like phosphoesterase" evidence="1">
    <location>
        <begin position="60"/>
        <end position="252"/>
    </location>
</feature>
<dbReference type="InterPro" id="IPR051918">
    <property type="entry name" value="STPP_CPPED1"/>
</dbReference>
<dbReference type="Pfam" id="PF00149">
    <property type="entry name" value="Metallophos"/>
    <property type="match status" value="1"/>
</dbReference>
<dbReference type="PANTHER" id="PTHR43143:SF6">
    <property type="entry name" value="BLL3016 PROTEIN"/>
    <property type="match status" value="1"/>
</dbReference>
<dbReference type="InterPro" id="IPR004843">
    <property type="entry name" value="Calcineurin-like_PHP"/>
</dbReference>
<dbReference type="AlphaFoldDB" id="A0A974A0L9"/>